<sequence>MANLSLNLAGYPWDHIMPLRTGDVVPEGIDLHYNVHHGLGPVTNDPACAGGEASLGRFMLDISRGNQDFIGLPIFPMFAFRHRCFLVKRGTRIDHLSELEGKRVGLDGWPNSGNTWTKITLDQAGVDIWKITWVIAPVEGAGDASHGNVPPDAPPNVQGGPAGKSLVDLLLAGEIDVLVAAFMPQGFFLPQSPIVPMLPDYRTAEAAYYQQHGYTPAHHLVKLRREVVERDPWIIRSLMSAFTEAKRLWVEQRRHLADTTPWLLAELAQTAAVFGDDWQPYGLEPNLKMLTDFCQGQYSQKLVSAPVDPMAAFADYRRLAEENLSTRALQP</sequence>
<reference evidence="1 2" key="1">
    <citation type="journal article" date="2014" name="Nature">
        <title>An environmental bacterial taxon with a large and distinct metabolic repertoire.</title>
        <authorList>
            <person name="Wilson M.C."/>
            <person name="Mori T."/>
            <person name="Ruckert C."/>
            <person name="Uria A.R."/>
            <person name="Helf M.J."/>
            <person name="Takada K."/>
            <person name="Gernert C."/>
            <person name="Steffens U.A."/>
            <person name="Heycke N."/>
            <person name="Schmitt S."/>
            <person name="Rinke C."/>
            <person name="Helfrich E.J."/>
            <person name="Brachmann A.O."/>
            <person name="Gurgui C."/>
            <person name="Wakimoto T."/>
            <person name="Kracht M."/>
            <person name="Crusemann M."/>
            <person name="Hentschel U."/>
            <person name="Abe I."/>
            <person name="Matsunaga S."/>
            <person name="Kalinowski J."/>
            <person name="Takeyama H."/>
            <person name="Piel J."/>
        </authorList>
    </citation>
    <scope>NUCLEOTIDE SEQUENCE [LARGE SCALE GENOMIC DNA]</scope>
    <source>
        <strain evidence="2">TSY1</strain>
    </source>
</reference>
<organism evidence="1 2">
    <name type="scientific">Entotheonella factor</name>
    <dbReference type="NCBI Taxonomy" id="1429438"/>
    <lineage>
        <taxon>Bacteria</taxon>
        <taxon>Pseudomonadati</taxon>
        <taxon>Nitrospinota/Tectimicrobiota group</taxon>
        <taxon>Candidatus Tectimicrobiota</taxon>
        <taxon>Candidatus Entotheonellia</taxon>
        <taxon>Candidatus Entotheonellales</taxon>
        <taxon>Candidatus Entotheonellaceae</taxon>
        <taxon>Candidatus Entotheonella</taxon>
    </lineage>
</organism>
<dbReference type="HOGENOM" id="CLU_072759_0_0_7"/>
<evidence type="ECO:0000313" key="1">
    <source>
        <dbReference type="EMBL" id="ETW97293.1"/>
    </source>
</evidence>
<evidence type="ECO:0008006" key="3">
    <source>
        <dbReference type="Google" id="ProtNLM"/>
    </source>
</evidence>
<keyword evidence="2" id="KW-1185">Reference proteome</keyword>
<dbReference type="SUPFAM" id="SSF53850">
    <property type="entry name" value="Periplasmic binding protein-like II"/>
    <property type="match status" value="1"/>
</dbReference>
<dbReference type="Proteomes" id="UP000019141">
    <property type="component" value="Unassembled WGS sequence"/>
</dbReference>
<evidence type="ECO:0000313" key="2">
    <source>
        <dbReference type="Proteomes" id="UP000019141"/>
    </source>
</evidence>
<comment type="caution">
    <text evidence="1">The sequence shown here is derived from an EMBL/GenBank/DDBJ whole genome shotgun (WGS) entry which is preliminary data.</text>
</comment>
<protein>
    <recommendedName>
        <fullName evidence="3">SsuA/THI5-like domain-containing protein</fullName>
    </recommendedName>
</protein>
<dbReference type="AlphaFoldDB" id="W4LGV0"/>
<proteinExistence type="predicted"/>
<dbReference type="EMBL" id="AZHW01000682">
    <property type="protein sequence ID" value="ETW97293.1"/>
    <property type="molecule type" value="Genomic_DNA"/>
</dbReference>
<gene>
    <name evidence="1" type="ORF">ETSY1_23265</name>
</gene>
<accession>W4LGV0</accession>
<name>W4LGV0_ENTF1</name>